<organism evidence="2 3">
    <name type="scientific">Euroglyphus maynei</name>
    <name type="common">Mayne's house dust mite</name>
    <dbReference type="NCBI Taxonomy" id="6958"/>
    <lineage>
        <taxon>Eukaryota</taxon>
        <taxon>Metazoa</taxon>
        <taxon>Ecdysozoa</taxon>
        <taxon>Arthropoda</taxon>
        <taxon>Chelicerata</taxon>
        <taxon>Arachnida</taxon>
        <taxon>Acari</taxon>
        <taxon>Acariformes</taxon>
        <taxon>Sarcoptiformes</taxon>
        <taxon>Astigmata</taxon>
        <taxon>Psoroptidia</taxon>
        <taxon>Analgoidea</taxon>
        <taxon>Pyroglyphidae</taxon>
        <taxon>Pyroglyphinae</taxon>
        <taxon>Euroglyphus</taxon>
    </lineage>
</organism>
<dbReference type="OrthoDB" id="1684102at2759"/>
<sequence>MFPPIIDICVLWDEEKGFRRWTWIFIKDGAIFLLGIAGFTTGTYASIENILLHIND</sequence>
<dbReference type="EMBL" id="MUJZ01004246">
    <property type="protein sequence ID" value="OTF83303.1"/>
    <property type="molecule type" value="Genomic_DNA"/>
</dbReference>
<keyword evidence="3" id="KW-1185">Reference proteome</keyword>
<name>A0A1Y3BU49_EURMA</name>
<protein>
    <recommendedName>
        <fullName evidence="4">Amino acid transporter transmembrane domain-containing protein</fullName>
    </recommendedName>
</protein>
<keyword evidence="1" id="KW-1133">Transmembrane helix</keyword>
<evidence type="ECO:0000256" key="1">
    <source>
        <dbReference type="SAM" id="Phobius"/>
    </source>
</evidence>
<gene>
    <name evidence="2" type="ORF">BLA29_013256</name>
</gene>
<keyword evidence="1" id="KW-0472">Membrane</keyword>
<comment type="caution">
    <text evidence="2">The sequence shown here is derived from an EMBL/GenBank/DDBJ whole genome shotgun (WGS) entry which is preliminary data.</text>
</comment>
<evidence type="ECO:0000313" key="2">
    <source>
        <dbReference type="EMBL" id="OTF83303.1"/>
    </source>
</evidence>
<evidence type="ECO:0000313" key="3">
    <source>
        <dbReference type="Proteomes" id="UP000194236"/>
    </source>
</evidence>
<reference evidence="2 3" key="1">
    <citation type="submission" date="2017-03" db="EMBL/GenBank/DDBJ databases">
        <title>Genome Survey of Euroglyphus maynei.</title>
        <authorList>
            <person name="Arlian L.G."/>
            <person name="Morgan M.S."/>
            <person name="Rider S.D."/>
        </authorList>
    </citation>
    <scope>NUCLEOTIDE SEQUENCE [LARGE SCALE GENOMIC DNA]</scope>
    <source>
        <strain evidence="2">Arlian Lab</strain>
        <tissue evidence="2">Whole body</tissue>
    </source>
</reference>
<keyword evidence="1" id="KW-0812">Transmembrane</keyword>
<dbReference type="Proteomes" id="UP000194236">
    <property type="component" value="Unassembled WGS sequence"/>
</dbReference>
<feature type="transmembrane region" description="Helical" evidence="1">
    <location>
        <begin position="29"/>
        <end position="47"/>
    </location>
</feature>
<proteinExistence type="predicted"/>
<dbReference type="AlphaFoldDB" id="A0A1Y3BU49"/>
<accession>A0A1Y3BU49</accession>
<evidence type="ECO:0008006" key="4">
    <source>
        <dbReference type="Google" id="ProtNLM"/>
    </source>
</evidence>